<feature type="transmembrane region" description="Helical" evidence="8">
    <location>
        <begin position="216"/>
        <end position="236"/>
    </location>
</feature>
<evidence type="ECO:0000313" key="10">
    <source>
        <dbReference type="Proteomes" id="UP001500339"/>
    </source>
</evidence>
<comment type="subcellular location">
    <subcellularLocation>
        <location evidence="1 8">Cell membrane</location>
        <topology evidence="1 8">Multi-pass membrane protein</topology>
    </subcellularLocation>
</comment>
<dbReference type="Gene3D" id="1.20.1740.10">
    <property type="entry name" value="Amino acid/polyamine transporter I"/>
    <property type="match status" value="1"/>
</dbReference>
<name>A0ABN1J1S9_9CLOT</name>
<keyword evidence="10" id="KW-1185">Reference proteome</keyword>
<feature type="transmembrane region" description="Helical" evidence="8">
    <location>
        <begin position="419"/>
        <end position="437"/>
    </location>
</feature>
<proteinExistence type="inferred from homology"/>
<keyword evidence="3 8" id="KW-0813">Transport</keyword>
<accession>A0ABN1J1S9</accession>
<dbReference type="PANTHER" id="PTHR30330:SF3">
    <property type="entry name" value="TRANSCRIPTIONAL REGULATOR, LRP FAMILY"/>
    <property type="match status" value="1"/>
</dbReference>
<evidence type="ECO:0000256" key="1">
    <source>
        <dbReference type="ARBA" id="ARBA00004651"/>
    </source>
</evidence>
<evidence type="ECO:0000256" key="5">
    <source>
        <dbReference type="ARBA" id="ARBA00022692"/>
    </source>
</evidence>
<feature type="transmembrane region" description="Helical" evidence="8">
    <location>
        <begin position="395"/>
        <end position="413"/>
    </location>
</feature>
<keyword evidence="8" id="KW-0769">Symport</keyword>
<evidence type="ECO:0000256" key="6">
    <source>
        <dbReference type="ARBA" id="ARBA00022989"/>
    </source>
</evidence>
<evidence type="ECO:0000256" key="7">
    <source>
        <dbReference type="ARBA" id="ARBA00023136"/>
    </source>
</evidence>
<evidence type="ECO:0000256" key="8">
    <source>
        <dbReference type="RuleBase" id="RU363064"/>
    </source>
</evidence>
<sequence>MKLLEEFFKNLSNLIWGDWLIITLMGIGLYYTIMTRFIQIRKIPFIFNETIIKSFLKKNNELKGEGTVTPFQALCTALASCVGNGNIVGVASALVAGGPGALFWMWVAATLGMATKYGEIVIGMLYREKSEDGTYVGGPMYYISKGLNMHWLAKLYAAFMILQICGGNLIQSNAVAGVVENITGISPKITAVVLVFCVGLVIIGGVKRLAVFSEKLVPIMAGIYIVFGIIVIILNIKNIPFVFITIFKSAFNIKAGVAGVVGYSIKQSMRYGVARGLYSNEAGEGSAPVLHASAITDHPVRQGLYGVTEVLIDTIFVCTITGLSILSTGVIESGQPASVLTSIAFGQIHPVFQNVVGISMVLFAYSTIPVQCYFGTVGVSYLFGSKKASYFKYPFILFTVLGCISSLSLVWYIQDCILGILIIPNLIAMLFLSPKVFKLTKEFFDPSNGYIMDEN</sequence>
<dbReference type="NCBIfam" id="TIGR00835">
    <property type="entry name" value="agcS"/>
    <property type="match status" value="1"/>
</dbReference>
<dbReference type="Pfam" id="PF01235">
    <property type="entry name" value="Na_Ala_symp"/>
    <property type="match status" value="1"/>
</dbReference>
<comment type="similarity">
    <text evidence="2 8">Belongs to the alanine or glycine:cation symporter (AGCS) (TC 2.A.25) family.</text>
</comment>
<dbReference type="PRINTS" id="PR00175">
    <property type="entry name" value="NAALASMPORT"/>
</dbReference>
<keyword evidence="4 8" id="KW-1003">Cell membrane</keyword>
<keyword evidence="6 8" id="KW-1133">Transmembrane helix</keyword>
<protein>
    <submittedName>
        <fullName evidence="9">Amino acid carrier protein</fullName>
    </submittedName>
</protein>
<feature type="transmembrane region" description="Helical" evidence="8">
    <location>
        <begin position="351"/>
        <end position="383"/>
    </location>
</feature>
<feature type="transmembrane region" description="Helical" evidence="8">
    <location>
        <begin position="14"/>
        <end position="33"/>
    </location>
</feature>
<gene>
    <name evidence="9" type="ORF">GCM10008905_21610</name>
</gene>
<keyword evidence="7 8" id="KW-0472">Membrane</keyword>
<keyword evidence="5 8" id="KW-0812">Transmembrane</keyword>
<dbReference type="EMBL" id="BAAACF010000001">
    <property type="protein sequence ID" value="GAA0725755.1"/>
    <property type="molecule type" value="Genomic_DNA"/>
</dbReference>
<dbReference type="Proteomes" id="UP001500339">
    <property type="component" value="Unassembled WGS sequence"/>
</dbReference>
<comment type="caution">
    <text evidence="9">The sequence shown here is derived from an EMBL/GenBank/DDBJ whole genome shotgun (WGS) entry which is preliminary data.</text>
</comment>
<dbReference type="InterPro" id="IPR001463">
    <property type="entry name" value="Na/Ala_symport"/>
</dbReference>
<feature type="transmembrane region" description="Helical" evidence="8">
    <location>
        <begin position="185"/>
        <end position="204"/>
    </location>
</feature>
<evidence type="ECO:0000256" key="2">
    <source>
        <dbReference type="ARBA" id="ARBA00009261"/>
    </source>
</evidence>
<evidence type="ECO:0000256" key="3">
    <source>
        <dbReference type="ARBA" id="ARBA00022448"/>
    </source>
</evidence>
<evidence type="ECO:0000256" key="4">
    <source>
        <dbReference type="ARBA" id="ARBA00022475"/>
    </source>
</evidence>
<dbReference type="RefSeq" id="WP_343769500.1">
    <property type="nucleotide sequence ID" value="NZ_BAAACF010000001.1"/>
</dbReference>
<organism evidence="9 10">
    <name type="scientific">Clostridium malenominatum</name>
    <dbReference type="NCBI Taxonomy" id="1539"/>
    <lineage>
        <taxon>Bacteria</taxon>
        <taxon>Bacillati</taxon>
        <taxon>Bacillota</taxon>
        <taxon>Clostridia</taxon>
        <taxon>Eubacteriales</taxon>
        <taxon>Clostridiaceae</taxon>
        <taxon>Clostridium</taxon>
    </lineage>
</organism>
<reference evidence="9 10" key="1">
    <citation type="journal article" date="2019" name="Int. J. Syst. Evol. Microbiol.">
        <title>The Global Catalogue of Microorganisms (GCM) 10K type strain sequencing project: providing services to taxonomists for standard genome sequencing and annotation.</title>
        <authorList>
            <consortium name="The Broad Institute Genomics Platform"/>
            <consortium name="The Broad Institute Genome Sequencing Center for Infectious Disease"/>
            <person name="Wu L."/>
            <person name="Ma J."/>
        </authorList>
    </citation>
    <scope>NUCLEOTIDE SEQUENCE [LARGE SCALE GENOMIC DNA]</scope>
    <source>
        <strain evidence="9 10">JCM 1405</strain>
    </source>
</reference>
<dbReference type="PANTHER" id="PTHR30330">
    <property type="entry name" value="AGSS FAMILY TRANSPORTER, SODIUM-ALANINE"/>
    <property type="match status" value="1"/>
</dbReference>
<feature type="transmembrane region" description="Helical" evidence="8">
    <location>
        <begin position="155"/>
        <end position="179"/>
    </location>
</feature>
<evidence type="ECO:0000313" key="9">
    <source>
        <dbReference type="EMBL" id="GAA0725755.1"/>
    </source>
</evidence>
<feature type="transmembrane region" description="Helical" evidence="8">
    <location>
        <begin position="242"/>
        <end position="265"/>
    </location>
</feature>